<name>C0CTN9_9FIRM</name>
<evidence type="ECO:0000256" key="7">
    <source>
        <dbReference type="RuleBase" id="RU363032"/>
    </source>
</evidence>
<comment type="caution">
    <text evidence="9">The sequence shown here is derived from an EMBL/GenBank/DDBJ whole genome shotgun (WGS) entry which is preliminary data.</text>
</comment>
<sequence length="302" mass="32746">MSMVTMTADGGVKSKYNAARKKSQWKTIWLRFKKNKLALAGLIVFALMAITVLSADLWLDYESGVLTMDIANAYQGPSAAHFFGTDQYGRDYFTRVIYGGRISMFVGIATVAVSLTFGGLIGATAAYYGGRVDNVLMRLMDVLMAIPSTLLAITIISALGSSMFNMIVAMGVSQIARMARIVRSAVMSVKGQEYIEACRACGTSDARIIMRHILPNAMGPVLVQVTQTVARSVITVASLSFVGLGVSEPTPEWGSMLSFAKTQMRYYPYLSLFPGFAVVMSVMSLTLAGDGLRDAMDPRLRN</sequence>
<keyword evidence="6 7" id="KW-0472">Membrane</keyword>
<reference evidence="9 10" key="2">
    <citation type="submission" date="2009-02" db="EMBL/GenBank/DDBJ databases">
        <title>Draft genome sequence of Clostridium asparagiforme (DSM 15981).</title>
        <authorList>
            <person name="Sudarsanam P."/>
            <person name="Ley R."/>
            <person name="Guruge J."/>
            <person name="Turnbaugh P.J."/>
            <person name="Mahowald M."/>
            <person name="Liep D."/>
            <person name="Gordon J."/>
        </authorList>
    </citation>
    <scope>NUCLEOTIDE SEQUENCE [LARGE SCALE GENOMIC DNA]</scope>
    <source>
        <strain evidence="9 10">DSM 15981</strain>
    </source>
</reference>
<comment type="similarity">
    <text evidence="7">Belongs to the binding-protein-dependent transport system permease family.</text>
</comment>
<feature type="transmembrane region" description="Helical" evidence="7">
    <location>
        <begin position="102"/>
        <end position="127"/>
    </location>
</feature>
<feature type="domain" description="ABC transmembrane type-1" evidence="8">
    <location>
        <begin position="100"/>
        <end position="289"/>
    </location>
</feature>
<keyword evidence="5 7" id="KW-1133">Transmembrane helix</keyword>
<evidence type="ECO:0000256" key="2">
    <source>
        <dbReference type="ARBA" id="ARBA00022448"/>
    </source>
</evidence>
<reference evidence="9 10" key="1">
    <citation type="submission" date="2009-01" db="EMBL/GenBank/DDBJ databases">
        <authorList>
            <person name="Fulton L."/>
            <person name="Clifton S."/>
            <person name="Fulton B."/>
            <person name="Xu J."/>
            <person name="Minx P."/>
            <person name="Pepin K.H."/>
            <person name="Johnson M."/>
            <person name="Bhonagiri V."/>
            <person name="Nash W.E."/>
            <person name="Mardis E.R."/>
            <person name="Wilson R.K."/>
        </authorList>
    </citation>
    <scope>NUCLEOTIDE SEQUENCE [LARGE SCALE GENOMIC DNA]</scope>
    <source>
        <strain evidence="9 10">DSM 15981</strain>
    </source>
</reference>
<dbReference type="PANTHER" id="PTHR43386:SF1">
    <property type="entry name" value="D,D-DIPEPTIDE TRANSPORT SYSTEM PERMEASE PROTEIN DDPC-RELATED"/>
    <property type="match status" value="1"/>
</dbReference>
<gene>
    <name evidence="9" type="ORF">CLOSTASPAR_00337</name>
</gene>
<evidence type="ECO:0000313" key="10">
    <source>
        <dbReference type="Proteomes" id="UP000004756"/>
    </source>
</evidence>
<keyword evidence="4 7" id="KW-0812">Transmembrane</keyword>
<dbReference type="Proteomes" id="UP000004756">
    <property type="component" value="Unassembled WGS sequence"/>
</dbReference>
<dbReference type="HOGENOM" id="CLU_028518_1_1_9"/>
<evidence type="ECO:0000313" key="9">
    <source>
        <dbReference type="EMBL" id="EEG57534.1"/>
    </source>
</evidence>
<comment type="subcellular location">
    <subcellularLocation>
        <location evidence="1 7">Cell membrane</location>
        <topology evidence="1 7">Multi-pass membrane protein</topology>
    </subcellularLocation>
</comment>
<dbReference type="Pfam" id="PF00528">
    <property type="entry name" value="BPD_transp_1"/>
    <property type="match status" value="1"/>
</dbReference>
<dbReference type="InterPro" id="IPR025966">
    <property type="entry name" value="OppC_N"/>
</dbReference>
<dbReference type="InterPro" id="IPR050366">
    <property type="entry name" value="BP-dependent_transpt_permease"/>
</dbReference>
<keyword evidence="10" id="KW-1185">Reference proteome</keyword>
<dbReference type="CDD" id="cd06261">
    <property type="entry name" value="TM_PBP2"/>
    <property type="match status" value="1"/>
</dbReference>
<dbReference type="EMBL" id="ACCJ01000017">
    <property type="protein sequence ID" value="EEG57534.1"/>
    <property type="molecule type" value="Genomic_DNA"/>
</dbReference>
<evidence type="ECO:0000256" key="5">
    <source>
        <dbReference type="ARBA" id="ARBA00022989"/>
    </source>
</evidence>
<dbReference type="PROSITE" id="PS50928">
    <property type="entry name" value="ABC_TM1"/>
    <property type="match status" value="1"/>
</dbReference>
<dbReference type="GO" id="GO:0005886">
    <property type="term" value="C:plasma membrane"/>
    <property type="evidence" value="ECO:0007669"/>
    <property type="project" value="UniProtKB-SubCell"/>
</dbReference>
<evidence type="ECO:0000256" key="3">
    <source>
        <dbReference type="ARBA" id="ARBA00022475"/>
    </source>
</evidence>
<protein>
    <submittedName>
        <fullName evidence="9">ABC transporter, permease protein</fullName>
    </submittedName>
</protein>
<dbReference type="InterPro" id="IPR000515">
    <property type="entry name" value="MetI-like"/>
</dbReference>
<dbReference type="AlphaFoldDB" id="C0CTN9"/>
<feature type="transmembrane region" description="Helical" evidence="7">
    <location>
        <begin position="139"/>
        <end position="158"/>
    </location>
</feature>
<evidence type="ECO:0000256" key="6">
    <source>
        <dbReference type="ARBA" id="ARBA00023136"/>
    </source>
</evidence>
<dbReference type="SUPFAM" id="SSF161098">
    <property type="entry name" value="MetI-like"/>
    <property type="match status" value="1"/>
</dbReference>
<dbReference type="PANTHER" id="PTHR43386">
    <property type="entry name" value="OLIGOPEPTIDE TRANSPORT SYSTEM PERMEASE PROTEIN APPC"/>
    <property type="match status" value="1"/>
</dbReference>
<dbReference type="Pfam" id="PF12911">
    <property type="entry name" value="OppC_N"/>
    <property type="match status" value="1"/>
</dbReference>
<organism evidence="9 10">
    <name type="scientific">[Clostridium] asparagiforme DSM 15981</name>
    <dbReference type="NCBI Taxonomy" id="518636"/>
    <lineage>
        <taxon>Bacteria</taxon>
        <taxon>Bacillati</taxon>
        <taxon>Bacillota</taxon>
        <taxon>Clostridia</taxon>
        <taxon>Lachnospirales</taxon>
        <taxon>Lachnospiraceae</taxon>
        <taxon>Enterocloster</taxon>
    </lineage>
</organism>
<evidence type="ECO:0000259" key="8">
    <source>
        <dbReference type="PROSITE" id="PS50928"/>
    </source>
</evidence>
<accession>C0CTN9</accession>
<dbReference type="Gene3D" id="1.10.3720.10">
    <property type="entry name" value="MetI-like"/>
    <property type="match status" value="1"/>
</dbReference>
<evidence type="ECO:0000256" key="1">
    <source>
        <dbReference type="ARBA" id="ARBA00004651"/>
    </source>
</evidence>
<feature type="transmembrane region" description="Helical" evidence="7">
    <location>
        <begin position="266"/>
        <end position="289"/>
    </location>
</feature>
<proteinExistence type="inferred from homology"/>
<keyword evidence="3" id="KW-1003">Cell membrane</keyword>
<keyword evidence="2 7" id="KW-0813">Transport</keyword>
<dbReference type="InterPro" id="IPR035906">
    <property type="entry name" value="MetI-like_sf"/>
</dbReference>
<dbReference type="GO" id="GO:0055085">
    <property type="term" value="P:transmembrane transport"/>
    <property type="evidence" value="ECO:0007669"/>
    <property type="project" value="InterPro"/>
</dbReference>
<evidence type="ECO:0000256" key="4">
    <source>
        <dbReference type="ARBA" id="ARBA00022692"/>
    </source>
</evidence>